<evidence type="ECO:0000313" key="2">
    <source>
        <dbReference type="EMBL" id="MCY0385701.1"/>
    </source>
</evidence>
<dbReference type="InterPro" id="IPR021267">
    <property type="entry name" value="DUF2844"/>
</dbReference>
<gene>
    <name evidence="2" type="ORF">OVY01_00290</name>
</gene>
<dbReference type="Proteomes" id="UP001082899">
    <property type="component" value="Unassembled WGS sequence"/>
</dbReference>
<feature type="chain" id="PRO_5045607857" evidence="1">
    <location>
        <begin position="37"/>
        <end position="188"/>
    </location>
</feature>
<dbReference type="RefSeq" id="WP_267844827.1">
    <property type="nucleotide sequence ID" value="NZ_JAPMXC010000001.1"/>
</dbReference>
<accession>A0ABT3ZGP3</accession>
<reference evidence="2" key="1">
    <citation type="submission" date="2022-11" db="EMBL/GenBank/DDBJ databases">
        <title>Robbsia betulipollinis sp. nov., isolated from pollen of birch (Betula pendula).</title>
        <authorList>
            <person name="Shi H."/>
            <person name="Ambika Manirajan B."/>
            <person name="Ratering S."/>
            <person name="Geissler-Plaum R."/>
            <person name="Schnell S."/>
        </authorList>
    </citation>
    <scope>NUCLEOTIDE SEQUENCE</scope>
    <source>
        <strain evidence="2">Bb-Pol-6</strain>
    </source>
</reference>
<dbReference type="EMBL" id="JAPMXC010000001">
    <property type="protein sequence ID" value="MCY0385701.1"/>
    <property type="molecule type" value="Genomic_DNA"/>
</dbReference>
<name>A0ABT3ZGP3_9BURK</name>
<keyword evidence="1" id="KW-0732">Signal</keyword>
<evidence type="ECO:0000256" key="1">
    <source>
        <dbReference type="SAM" id="SignalP"/>
    </source>
</evidence>
<keyword evidence="3" id="KW-1185">Reference proteome</keyword>
<organism evidence="2 3">
    <name type="scientific">Robbsia betulipollinis</name>
    <dbReference type="NCBI Taxonomy" id="2981849"/>
    <lineage>
        <taxon>Bacteria</taxon>
        <taxon>Pseudomonadati</taxon>
        <taxon>Pseudomonadota</taxon>
        <taxon>Betaproteobacteria</taxon>
        <taxon>Burkholderiales</taxon>
        <taxon>Burkholderiaceae</taxon>
        <taxon>Robbsia</taxon>
    </lineage>
</organism>
<comment type="caution">
    <text evidence="2">The sequence shown here is derived from an EMBL/GenBank/DDBJ whole genome shotgun (WGS) entry which is preliminary data.</text>
</comment>
<sequence length="188" mass="19175">MANLHASLHRWLHRRVPGALFAVAGLLSLSGPPARAALGGGPTTVTQDRQVLGGSAVVATTLSVKQATAATTTAASTTAVAAAGYTVTTITTDAGTTVNEYATTAGVVFAIAWSGPQIPDLRQLLGDYFSTYASANAAQAASSPGSRGPARVDMDDLVVHSGGRMRSFQGSAYLKSQLPAGFNVDDIR</sequence>
<dbReference type="Pfam" id="PF11005">
    <property type="entry name" value="DUF2844"/>
    <property type="match status" value="1"/>
</dbReference>
<proteinExistence type="predicted"/>
<feature type="signal peptide" evidence="1">
    <location>
        <begin position="1"/>
        <end position="36"/>
    </location>
</feature>
<evidence type="ECO:0000313" key="3">
    <source>
        <dbReference type="Proteomes" id="UP001082899"/>
    </source>
</evidence>
<protein>
    <submittedName>
        <fullName evidence="2">DUF2844 domain-containing protein</fullName>
    </submittedName>
</protein>